<name>A0A8J5ZPQ4_GALPY</name>
<keyword evidence="4" id="KW-0963">Cytoplasm</keyword>
<dbReference type="Proteomes" id="UP000700334">
    <property type="component" value="Unassembled WGS sequence"/>
</dbReference>
<reference evidence="7" key="1">
    <citation type="journal article" date="2021" name="Evol. Appl.">
        <title>The genome of the Pyrenean desman and the effects of bottlenecks and inbreeding on the genomic landscape of an endangered species.</title>
        <authorList>
            <person name="Escoda L."/>
            <person name="Castresana J."/>
        </authorList>
    </citation>
    <scope>NUCLEOTIDE SEQUENCE</scope>
    <source>
        <strain evidence="7">IBE-C5619</strain>
    </source>
</reference>
<dbReference type="AlphaFoldDB" id="A0A8J5ZPQ4"/>
<feature type="compositionally biased region" description="Low complexity" evidence="6">
    <location>
        <begin position="1"/>
        <end position="14"/>
    </location>
</feature>
<organism evidence="7 8">
    <name type="scientific">Galemys pyrenaicus</name>
    <name type="common">Iberian desman</name>
    <name type="synonym">Pyrenean desman</name>
    <dbReference type="NCBI Taxonomy" id="202257"/>
    <lineage>
        <taxon>Eukaryota</taxon>
        <taxon>Metazoa</taxon>
        <taxon>Chordata</taxon>
        <taxon>Craniata</taxon>
        <taxon>Vertebrata</taxon>
        <taxon>Euteleostomi</taxon>
        <taxon>Mammalia</taxon>
        <taxon>Eutheria</taxon>
        <taxon>Laurasiatheria</taxon>
        <taxon>Eulipotyphla</taxon>
        <taxon>Talpidae</taxon>
        <taxon>Galemys</taxon>
    </lineage>
</organism>
<comment type="caution">
    <text evidence="7">The sequence shown here is derived from an EMBL/GenBank/DDBJ whole genome shotgun (WGS) entry which is preliminary data.</text>
</comment>
<evidence type="ECO:0000256" key="3">
    <source>
        <dbReference type="ARBA" id="ARBA00009488"/>
    </source>
</evidence>
<gene>
    <name evidence="7" type="ORF">J0S82_001600</name>
</gene>
<comment type="similarity">
    <text evidence="3">Belongs to the SPOT14 family.</text>
</comment>
<protein>
    <submittedName>
        <fullName evidence="7">Mid1-interacting protein 1</fullName>
    </submittedName>
</protein>
<feature type="region of interest" description="Disordered" evidence="6">
    <location>
        <begin position="1"/>
        <end position="54"/>
    </location>
</feature>
<dbReference type="InterPro" id="IPR009786">
    <property type="entry name" value="Spot_14"/>
</dbReference>
<accession>A0A8J5ZPQ4</accession>
<evidence type="ECO:0000256" key="2">
    <source>
        <dbReference type="ARBA" id="ARBA00004496"/>
    </source>
</evidence>
<dbReference type="GO" id="GO:0046890">
    <property type="term" value="P:regulation of lipid biosynthetic process"/>
    <property type="evidence" value="ECO:0007669"/>
    <property type="project" value="TreeGrafter"/>
</dbReference>
<sequence>MPSDQPTPQTFARPTQPPRPARPLASRRLAPLLPQCPAPAQLAGSAPGIGGRGRSIPALPCPALPRAAPSLRPGIRREAEPARLAPPPHCEGLGVLLAVIPAQAFYLGAAGEAGGGDTGGGPERRRHLFGLYILSTWDGHRELPDARAQARIPRARLPSAESGRARRRSRESRRTGCRQAPARASESACGRHPSPGSAIPAPAFRCFGARAATMMQICDTYNQKHSLFNAMNRFIGAVNNMDQTVMVPSLLRDVPLAEPGLDNDVGVEVGGSGGCLEERAPAAPGPGSGNGSFFAPSRDMYSHYVLLKSIRNDIEWGVLHQPPPPAGSEEGSAWKSKDILVDLSHLEGADAGEEDLEQQFHYHLRGLHTVLSKLTRKANILTNRYKQEIGFGNWGH</sequence>
<evidence type="ECO:0000256" key="1">
    <source>
        <dbReference type="ARBA" id="ARBA00004123"/>
    </source>
</evidence>
<feature type="compositionally biased region" description="Low complexity" evidence="6">
    <location>
        <begin position="22"/>
        <end position="43"/>
    </location>
</feature>
<dbReference type="EMBL" id="JAGFMF010012069">
    <property type="protein sequence ID" value="KAG8508098.1"/>
    <property type="molecule type" value="Genomic_DNA"/>
</dbReference>
<dbReference type="PANTHER" id="PTHR14315:SF16">
    <property type="entry name" value="MID1-INTERACTING PROTEIN 1"/>
    <property type="match status" value="1"/>
</dbReference>
<dbReference type="Pfam" id="PF07084">
    <property type="entry name" value="Spot_14"/>
    <property type="match status" value="1"/>
</dbReference>
<keyword evidence="5" id="KW-0539">Nucleus</keyword>
<evidence type="ECO:0000256" key="5">
    <source>
        <dbReference type="ARBA" id="ARBA00023242"/>
    </source>
</evidence>
<feature type="region of interest" description="Disordered" evidence="6">
    <location>
        <begin position="146"/>
        <end position="195"/>
    </location>
</feature>
<evidence type="ECO:0000313" key="7">
    <source>
        <dbReference type="EMBL" id="KAG8508098.1"/>
    </source>
</evidence>
<evidence type="ECO:0000256" key="6">
    <source>
        <dbReference type="SAM" id="MobiDB-lite"/>
    </source>
</evidence>
<evidence type="ECO:0000313" key="8">
    <source>
        <dbReference type="Proteomes" id="UP000700334"/>
    </source>
</evidence>
<keyword evidence="8" id="KW-1185">Reference proteome</keyword>
<dbReference type="Gene3D" id="6.10.140.1610">
    <property type="match status" value="1"/>
</dbReference>
<dbReference type="InterPro" id="IPR053719">
    <property type="entry name" value="Lipogen_MT_Stabilize_sf"/>
</dbReference>
<dbReference type="OrthoDB" id="5951908at2759"/>
<proteinExistence type="inferred from homology"/>
<evidence type="ECO:0000256" key="4">
    <source>
        <dbReference type="ARBA" id="ARBA00022490"/>
    </source>
</evidence>
<dbReference type="GO" id="GO:0005829">
    <property type="term" value="C:cytosol"/>
    <property type="evidence" value="ECO:0007669"/>
    <property type="project" value="TreeGrafter"/>
</dbReference>
<dbReference type="PANTHER" id="PTHR14315">
    <property type="entry name" value="SPOT14 FAMILY MEMBER"/>
    <property type="match status" value="1"/>
</dbReference>
<comment type="subcellular location">
    <subcellularLocation>
        <location evidence="2">Cytoplasm</location>
    </subcellularLocation>
    <subcellularLocation>
        <location evidence="1">Nucleus</location>
    </subcellularLocation>
</comment>
<dbReference type="GO" id="GO:0005634">
    <property type="term" value="C:nucleus"/>
    <property type="evidence" value="ECO:0007669"/>
    <property type="project" value="UniProtKB-SubCell"/>
</dbReference>